<sequence>MAMITVTSPNNNITATQEPGTNIAAIVAPCVIGGVLIIIVVLTIIILKVKEKRREEGTYNPSGQEQQGPRAGQPGTGLKLPPEERLI</sequence>
<keyword evidence="2" id="KW-1133">Transmembrane helix</keyword>
<dbReference type="KEGG" id="cmk:121851136"/>
<evidence type="ECO:0000256" key="1">
    <source>
        <dbReference type="SAM" id="MobiDB-lite"/>
    </source>
</evidence>
<organism evidence="3">
    <name type="scientific">Callorhinchus milii</name>
    <name type="common">Ghost shark</name>
    <dbReference type="NCBI Taxonomy" id="7868"/>
    <lineage>
        <taxon>Eukaryota</taxon>
        <taxon>Metazoa</taxon>
        <taxon>Chordata</taxon>
        <taxon>Craniata</taxon>
        <taxon>Vertebrata</taxon>
        <taxon>Chondrichthyes</taxon>
        <taxon>Holocephali</taxon>
        <taxon>Chimaeriformes</taxon>
        <taxon>Callorhinchidae</taxon>
        <taxon>Callorhinchus</taxon>
    </lineage>
</organism>
<keyword evidence="2" id="KW-0472">Membrane</keyword>
<keyword evidence="2" id="KW-0812">Transmembrane</keyword>
<dbReference type="AlphaFoldDB" id="V9LF18"/>
<evidence type="ECO:0000313" key="3">
    <source>
        <dbReference type="EMBL" id="AFP10864.1"/>
    </source>
</evidence>
<reference evidence="3" key="1">
    <citation type="journal article" date="2014" name="Nature">
        <title>Elephant shark genome provides unique insights into gnathostome evolution.</title>
        <authorList>
            <consortium name="International Elephant Shark Genome Sequencing Consortium"/>
            <person name="Venkatesh B."/>
            <person name="Lee A.P."/>
            <person name="Ravi V."/>
            <person name="Maurya A.K."/>
            <person name="Lian M.M."/>
            <person name="Swann J.B."/>
            <person name="Ohta Y."/>
            <person name="Flajnik M.F."/>
            <person name="Sutoh Y."/>
            <person name="Kasahara M."/>
            <person name="Hoon S."/>
            <person name="Gangu V."/>
            <person name="Roy S.W."/>
            <person name="Irimia M."/>
            <person name="Korzh V."/>
            <person name="Kondrychyn I."/>
            <person name="Lim Z.W."/>
            <person name="Tay B.H."/>
            <person name="Tohari S."/>
            <person name="Kong K.W."/>
            <person name="Ho S."/>
            <person name="Lorente-Galdos B."/>
            <person name="Quilez J."/>
            <person name="Marques-Bonet T."/>
            <person name="Raney B.J."/>
            <person name="Ingham P.W."/>
            <person name="Tay A."/>
            <person name="Hillier L.W."/>
            <person name="Minx P."/>
            <person name="Boehm T."/>
            <person name="Wilson R.K."/>
            <person name="Brenner S."/>
            <person name="Warren W.C."/>
        </authorList>
    </citation>
    <scope>NUCLEOTIDE SEQUENCE</scope>
    <source>
        <tissue evidence="3">Liver</tissue>
    </source>
</reference>
<dbReference type="EMBL" id="JW878347">
    <property type="protein sequence ID" value="AFP10864.1"/>
    <property type="molecule type" value="mRNA"/>
</dbReference>
<accession>V9LF18</accession>
<name>V9LF18_CALMI</name>
<protein>
    <submittedName>
        <fullName evidence="3">Crumbs-like 3a</fullName>
    </submittedName>
</protein>
<proteinExistence type="evidence at transcript level"/>
<feature type="transmembrane region" description="Helical" evidence="2">
    <location>
        <begin position="23"/>
        <end position="47"/>
    </location>
</feature>
<evidence type="ECO:0000256" key="2">
    <source>
        <dbReference type="SAM" id="Phobius"/>
    </source>
</evidence>
<feature type="region of interest" description="Disordered" evidence="1">
    <location>
        <begin position="54"/>
        <end position="87"/>
    </location>
</feature>
<dbReference type="OrthoDB" id="9949034at2759"/>
<dbReference type="GeneID" id="121851136"/>
<dbReference type="RefSeq" id="XP_042200653.1">
    <property type="nucleotide sequence ID" value="XM_042344719.1"/>
</dbReference>